<dbReference type="InterPro" id="IPR005561">
    <property type="entry name" value="ANTAR"/>
</dbReference>
<comment type="caution">
    <text evidence="2">The sequence shown here is derived from an EMBL/GenBank/DDBJ whole genome shotgun (WGS) entry which is preliminary data.</text>
</comment>
<dbReference type="PROSITE" id="PS50921">
    <property type="entry name" value="ANTAR"/>
    <property type="match status" value="1"/>
</dbReference>
<reference evidence="2 3" key="1">
    <citation type="submission" date="2023-03" db="EMBL/GenBank/DDBJ databases">
        <title>Thalassotalea loyana LMG 22536T draft genome sequence.</title>
        <authorList>
            <person name="Sawabe T."/>
        </authorList>
    </citation>
    <scope>NUCLEOTIDE SEQUENCE [LARGE SCALE GENOMIC DNA]</scope>
    <source>
        <strain evidence="2 3">LMG 22536</strain>
    </source>
</reference>
<dbReference type="Proteomes" id="UP001157134">
    <property type="component" value="Unassembled WGS sequence"/>
</dbReference>
<dbReference type="Gene3D" id="1.10.10.10">
    <property type="entry name" value="Winged helix-like DNA-binding domain superfamily/Winged helix DNA-binding domain"/>
    <property type="match status" value="1"/>
</dbReference>
<organism evidence="2 3">
    <name type="scientific">Thalassotalea loyana</name>
    <dbReference type="NCBI Taxonomy" id="280483"/>
    <lineage>
        <taxon>Bacteria</taxon>
        <taxon>Pseudomonadati</taxon>
        <taxon>Pseudomonadota</taxon>
        <taxon>Gammaproteobacteria</taxon>
        <taxon>Alteromonadales</taxon>
        <taxon>Colwelliaceae</taxon>
        <taxon>Thalassotalea</taxon>
    </lineage>
</organism>
<protein>
    <recommendedName>
        <fullName evidence="1">ANTAR domain-containing protein</fullName>
    </recommendedName>
</protein>
<dbReference type="Pfam" id="PF03861">
    <property type="entry name" value="ANTAR"/>
    <property type="match status" value="1"/>
</dbReference>
<dbReference type="SMART" id="SM01012">
    <property type="entry name" value="ANTAR"/>
    <property type="match status" value="1"/>
</dbReference>
<gene>
    <name evidence="2" type="ORF">tloyanaT_26660</name>
</gene>
<dbReference type="EMBL" id="BSSV01000006">
    <property type="protein sequence ID" value="GLX86413.1"/>
    <property type="molecule type" value="Genomic_DNA"/>
</dbReference>
<accession>A0ABQ6HEA9</accession>
<evidence type="ECO:0000313" key="2">
    <source>
        <dbReference type="EMBL" id="GLX86413.1"/>
    </source>
</evidence>
<evidence type="ECO:0000259" key="1">
    <source>
        <dbReference type="PROSITE" id="PS50921"/>
    </source>
</evidence>
<feature type="domain" description="ANTAR" evidence="1">
    <location>
        <begin position="110"/>
        <end position="171"/>
    </location>
</feature>
<keyword evidence="3" id="KW-1185">Reference proteome</keyword>
<evidence type="ECO:0000313" key="3">
    <source>
        <dbReference type="Proteomes" id="UP001157134"/>
    </source>
</evidence>
<dbReference type="InterPro" id="IPR036388">
    <property type="entry name" value="WH-like_DNA-bd_sf"/>
</dbReference>
<name>A0ABQ6HEA9_9GAMM</name>
<proteinExistence type="predicted"/>
<sequence length="181" mass="19968">MLSAIESALDTSQFNIEYRYSLEAFGVDTNFHHAKVLVYMVQSINDEHLNRLSQIALGKHLAVAVFVNEPSDCKPAELAGIGVNGYVEGPIPVNRVPSILESALGRFLVLNKLQKDLDKTKQKLSSVKLVEQAKLSLMRAKQMSENEAYQLIRKTAMDNSQKIEDVAKNILALESVLSGPG</sequence>
<dbReference type="InterPro" id="IPR011006">
    <property type="entry name" value="CheY-like_superfamily"/>
</dbReference>
<dbReference type="SUPFAM" id="SSF52172">
    <property type="entry name" value="CheY-like"/>
    <property type="match status" value="1"/>
</dbReference>